<gene>
    <name evidence="2" type="ORF">Ataiwa_36430</name>
</gene>
<reference evidence="2 3" key="1">
    <citation type="submission" date="2023-08" db="EMBL/GenBank/DDBJ databases">
        <title>Draft genome sequence of Algoriphagus taiwanensis.</title>
        <authorList>
            <person name="Takatani N."/>
            <person name="Hosokawa M."/>
            <person name="Sawabe T."/>
        </authorList>
    </citation>
    <scope>NUCLEOTIDE SEQUENCE [LARGE SCALE GENOMIC DNA]</scope>
    <source>
        <strain evidence="2 3">JCM 19755</strain>
    </source>
</reference>
<evidence type="ECO:0000256" key="1">
    <source>
        <dbReference type="SAM" id="SignalP"/>
    </source>
</evidence>
<feature type="signal peptide" evidence="1">
    <location>
        <begin position="1"/>
        <end position="21"/>
    </location>
</feature>
<evidence type="ECO:0000313" key="2">
    <source>
        <dbReference type="EMBL" id="GMQ35370.1"/>
    </source>
</evidence>
<name>A0ABQ6Q6S1_9BACT</name>
<evidence type="ECO:0000313" key="3">
    <source>
        <dbReference type="Proteomes" id="UP001307705"/>
    </source>
</evidence>
<keyword evidence="1" id="KW-0732">Signal</keyword>
<feature type="chain" id="PRO_5045435481" evidence="1">
    <location>
        <begin position="22"/>
        <end position="312"/>
    </location>
</feature>
<dbReference type="Proteomes" id="UP001307705">
    <property type="component" value="Unassembled WGS sequence"/>
</dbReference>
<dbReference type="EMBL" id="BTPE01000017">
    <property type="protein sequence ID" value="GMQ35370.1"/>
    <property type="molecule type" value="Genomic_DNA"/>
</dbReference>
<dbReference type="RefSeq" id="WP_338230193.1">
    <property type="nucleotide sequence ID" value="NZ_BTPE01000017.1"/>
</dbReference>
<proteinExistence type="predicted"/>
<protein>
    <submittedName>
        <fullName evidence="2">Uncharacterized protein</fullName>
    </submittedName>
</protein>
<keyword evidence="3" id="KW-1185">Reference proteome</keyword>
<comment type="caution">
    <text evidence="2">The sequence shown here is derived from an EMBL/GenBank/DDBJ whole genome shotgun (WGS) entry which is preliminary data.</text>
</comment>
<accession>A0ABQ6Q6S1</accession>
<sequence>MKKIGLLALSLYIGYSSFAQSPYDQVDFLKEGKANVKMGGKVAKSFVENPTFINDYYFNQATFMKGESQAKPVSNAASVFSDVTLLGISPEGMQKLVEELYIHMVGELDKIGFKLVDGDALLQTKAAQDQIAKGKNNFMIGQTGDEPIFDKQSAFDIGVYGVKERLYFRPAGKNVYVFTGNIPGTFYGKVAAAEKTNMISVGYNITFANFKGSSTISSNKLKTQAGLEVTPVIQLVNPDGLFTWITFGQSYEGKNDWSEGLIETDKNDGSYWGISSNAAYSLVADEAKYLDELRKIIMAMQVDIAAAIKAEM</sequence>
<organism evidence="2 3">
    <name type="scientific">Algoriphagus taiwanensis</name>
    <dbReference type="NCBI Taxonomy" id="1445656"/>
    <lineage>
        <taxon>Bacteria</taxon>
        <taxon>Pseudomonadati</taxon>
        <taxon>Bacteroidota</taxon>
        <taxon>Cytophagia</taxon>
        <taxon>Cytophagales</taxon>
        <taxon>Cyclobacteriaceae</taxon>
        <taxon>Algoriphagus</taxon>
    </lineage>
</organism>